<dbReference type="InterPro" id="IPR000719">
    <property type="entry name" value="Prot_kinase_dom"/>
</dbReference>
<dbReference type="AlphaFoldDB" id="A0A367JLR2"/>
<evidence type="ECO:0000313" key="3">
    <source>
        <dbReference type="Proteomes" id="UP000253551"/>
    </source>
</evidence>
<dbReference type="PROSITE" id="PS50011">
    <property type="entry name" value="PROTEIN_KINASE_DOM"/>
    <property type="match status" value="1"/>
</dbReference>
<dbReference type="SUPFAM" id="SSF56112">
    <property type="entry name" value="Protein kinase-like (PK-like)"/>
    <property type="match status" value="1"/>
</dbReference>
<evidence type="ECO:0000313" key="2">
    <source>
        <dbReference type="EMBL" id="RCH90866.1"/>
    </source>
</evidence>
<dbReference type="PANTHER" id="PTHR44329">
    <property type="entry name" value="SERINE/THREONINE-PROTEIN KINASE TNNI3K-RELATED"/>
    <property type="match status" value="1"/>
</dbReference>
<name>A0A367JLR2_RHIST</name>
<dbReference type="Gene3D" id="1.10.510.10">
    <property type="entry name" value="Transferase(Phosphotransferase) domain 1"/>
    <property type="match status" value="1"/>
</dbReference>
<keyword evidence="3" id="KW-1185">Reference proteome</keyword>
<organism evidence="2 3">
    <name type="scientific">Rhizopus stolonifer</name>
    <name type="common">Rhizopus nigricans</name>
    <dbReference type="NCBI Taxonomy" id="4846"/>
    <lineage>
        <taxon>Eukaryota</taxon>
        <taxon>Fungi</taxon>
        <taxon>Fungi incertae sedis</taxon>
        <taxon>Mucoromycota</taxon>
        <taxon>Mucoromycotina</taxon>
        <taxon>Mucoromycetes</taxon>
        <taxon>Mucorales</taxon>
        <taxon>Mucorineae</taxon>
        <taxon>Rhizopodaceae</taxon>
        <taxon>Rhizopus</taxon>
    </lineage>
</organism>
<dbReference type="InterPro" id="IPR001245">
    <property type="entry name" value="Ser-Thr/Tyr_kinase_cat_dom"/>
</dbReference>
<proteinExistence type="predicted"/>
<dbReference type="GO" id="GO:0004674">
    <property type="term" value="F:protein serine/threonine kinase activity"/>
    <property type="evidence" value="ECO:0007669"/>
    <property type="project" value="TreeGrafter"/>
</dbReference>
<comment type="caution">
    <text evidence="2">The sequence shown here is derived from an EMBL/GenBank/DDBJ whole genome shotgun (WGS) entry which is preliminary data.</text>
</comment>
<dbReference type="STRING" id="4846.A0A367JLR2"/>
<feature type="domain" description="Protein kinase" evidence="1">
    <location>
        <begin position="1"/>
        <end position="239"/>
    </location>
</feature>
<accession>A0A367JLR2</accession>
<reference evidence="2 3" key="1">
    <citation type="journal article" date="2018" name="G3 (Bethesda)">
        <title>Phylogenetic and Phylogenomic Definition of Rhizopus Species.</title>
        <authorList>
            <person name="Gryganskyi A.P."/>
            <person name="Golan J."/>
            <person name="Dolatabadi S."/>
            <person name="Mondo S."/>
            <person name="Robb S."/>
            <person name="Idnurm A."/>
            <person name="Muszewska A."/>
            <person name="Steczkiewicz K."/>
            <person name="Masonjones S."/>
            <person name="Liao H.L."/>
            <person name="Gajdeczka M.T."/>
            <person name="Anike F."/>
            <person name="Vuek A."/>
            <person name="Anishchenko I.M."/>
            <person name="Voigt K."/>
            <person name="de Hoog G.S."/>
            <person name="Smith M.E."/>
            <person name="Heitman J."/>
            <person name="Vilgalys R."/>
            <person name="Stajich J.E."/>
        </authorList>
    </citation>
    <scope>NUCLEOTIDE SEQUENCE [LARGE SCALE GENOMIC DNA]</scope>
    <source>
        <strain evidence="2 3">LSU 92-RS-03</strain>
    </source>
</reference>
<sequence length="259" mass="30151">NHLGKGVLLKHKLSLYTALNNLPKLLNWVEFWRVRYMSVIPILDFTVHYDEHSGYSRLMLVMVKAKFGNLENQIEKEIPTDYFKPCQLALSITKNIKDLHWNYIHGNVHTRNVLLSNADYIGELVDITFMHLNKDQQSTKPAGRWPYIAPEVASTGLSASTDMYVLGIILWQLFSRVTFPCDVLVDPTVYHIEPIPHVVKEWGDIYVDCLQTDPTKRPSAYIVYRRLTQLCSKLKHDKISISVETQQLKKEYQLIVFYR</sequence>
<dbReference type="EMBL" id="PJQM01003086">
    <property type="protein sequence ID" value="RCH90866.1"/>
    <property type="molecule type" value="Genomic_DNA"/>
</dbReference>
<dbReference type="OrthoDB" id="10261027at2759"/>
<protein>
    <recommendedName>
        <fullName evidence="1">Protein kinase domain-containing protein</fullName>
    </recommendedName>
</protein>
<evidence type="ECO:0000259" key="1">
    <source>
        <dbReference type="PROSITE" id="PS50011"/>
    </source>
</evidence>
<dbReference type="InterPro" id="IPR051681">
    <property type="entry name" value="Ser/Thr_Kinases-Pseudokinases"/>
</dbReference>
<feature type="non-terminal residue" evidence="2">
    <location>
        <position position="1"/>
    </location>
</feature>
<dbReference type="Proteomes" id="UP000253551">
    <property type="component" value="Unassembled WGS sequence"/>
</dbReference>
<gene>
    <name evidence="2" type="ORF">CU098_003399</name>
</gene>
<dbReference type="GO" id="GO:0005524">
    <property type="term" value="F:ATP binding"/>
    <property type="evidence" value="ECO:0007669"/>
    <property type="project" value="InterPro"/>
</dbReference>
<dbReference type="InterPro" id="IPR011009">
    <property type="entry name" value="Kinase-like_dom_sf"/>
</dbReference>
<dbReference type="Pfam" id="PF07714">
    <property type="entry name" value="PK_Tyr_Ser-Thr"/>
    <property type="match status" value="1"/>
</dbReference>